<dbReference type="Proteomes" id="UP001280581">
    <property type="component" value="Unassembled WGS sequence"/>
</dbReference>
<sequence>MRRYSNAGYVAPSAPGPTPIPPGSMGPILANSIDFGVTTTEYTMSIMQTFDAVGNVRVALKVEDHKEIEIQFPLTIDGRRRQLKFQLPLSLIENMYKVKDSLIIPFKSPPRFLMQVNNSGWYRQTDIVNRRTKANLDKAPVMNRKETPIIDIGHWTTYRIAFSPKTFAESDFENLKKTLSDHGIHINTVENYSTIRGAAPAIWSLLEEEISGTHPHLQSSISQGSAIHELGAGCVNLPFDVRYQLEVCVSNGLLHEHSISRVFLVRLASLSPAKAVYLLEKVMESKHEFFNPMEIFNKPLNMIRAKKLPSYCILSRSANITPTMIHVGQPVIETSNRIMRKHIADADRFIRVRFSDEKTEGDLYSQINDTSNAIFDRVTRAMTNGIVVAGRYYEFLAFGNSQFRERGAYFYAPTPSKSADDIRRSMGQFDHIKTAAKYGARLGQCFSTTRAIKSVNVKIEMIDDVERNGYCFTDGVGKISTFLAQMAAKELGLPNAFHDPPSLYQFRLAGCKGVLALDPKITGHVVQIRPSQYKFEAQNVGLEIIRASALSVACFNRQLIIILSTLGVADSVFTKKQQDMVNDLERATREEGVAIEKLQRNIDLNQTTLIMAGMAIDGFMKSQEPFMMSLLQLWRAYHIKYLKERARIVVEEGAYVLGCVDETATLKGHYNGSMGALPEVFLQISDMAKNSKAGKQGHYKVIQGTCILARNPSLHAGDVRVVRAVDVPALHHLKNVVVFPQTGDRDIPNMCSGGDLDGDDYIVLWDKDFCPKMVNEAPMDFTAEKPVDSIKPITVKDITDFFVTHMKNDSLGQIATAHLAQADASEKGVKDDKCLRLAQLHSQAVDYSKSGIPAIMDPVLRPRKKPHFLKKKHQPEHKFYQSRKILGMLFDQVQLVDFVPRYENEFDEVILDAYESSQETLAAAKEIKQSYDSELKRLMAKHAIRTEFEAWSVFVLSHNLEARDYTFAEEFGRTIGMLKSRFQELCCEAAGAQGRHDPKMSPFVAAMYKVAAKEMRDAVRAARDASEPMTPENMPFMSFPWLFVDELGRIRTGHKPRGPGGAFVPQQHGFPKKHAKREPEGKAGDIETVQGITHFGEMLRLDFDQNTAKNKWASEGVGKVGKSEGKEQDDGDGNVKAVEEAGHSNDGEKDMFIELGVEGRGETLVQRLERLQAVRPR</sequence>
<dbReference type="GO" id="GO:0003968">
    <property type="term" value="F:RNA-directed RNA polymerase activity"/>
    <property type="evidence" value="ECO:0007669"/>
    <property type="project" value="UniProtKB-KW"/>
</dbReference>
<dbReference type="EMBL" id="WVTA01000001">
    <property type="protein sequence ID" value="KAK3216976.1"/>
    <property type="molecule type" value="Genomic_DNA"/>
</dbReference>
<keyword evidence="13" id="KW-1185">Reference proteome</keyword>
<evidence type="ECO:0000313" key="13">
    <source>
        <dbReference type="Proteomes" id="UP001280581"/>
    </source>
</evidence>
<organism evidence="12 13">
    <name type="scientific">Pseudopithomyces chartarum</name>
    <dbReference type="NCBI Taxonomy" id="1892770"/>
    <lineage>
        <taxon>Eukaryota</taxon>
        <taxon>Fungi</taxon>
        <taxon>Dikarya</taxon>
        <taxon>Ascomycota</taxon>
        <taxon>Pezizomycotina</taxon>
        <taxon>Dothideomycetes</taxon>
        <taxon>Pleosporomycetidae</taxon>
        <taxon>Pleosporales</taxon>
        <taxon>Massarineae</taxon>
        <taxon>Didymosphaeriaceae</taxon>
        <taxon>Pseudopithomyces</taxon>
    </lineage>
</organism>
<evidence type="ECO:0000256" key="4">
    <source>
        <dbReference type="ARBA" id="ARBA00022695"/>
    </source>
</evidence>
<name>A0AAN6M9F6_9PLEO</name>
<feature type="domain" description="RDRP C-terminal head" evidence="11">
    <location>
        <begin position="917"/>
        <end position="1052"/>
    </location>
</feature>
<keyword evidence="3 8" id="KW-0808">Transferase</keyword>
<protein>
    <recommendedName>
        <fullName evidence="8">RNA-dependent RNA polymerase</fullName>
        <ecNumber evidence="8">2.7.7.48</ecNumber>
    </recommendedName>
</protein>
<evidence type="ECO:0000256" key="8">
    <source>
        <dbReference type="RuleBase" id="RU363098"/>
    </source>
</evidence>
<evidence type="ECO:0000256" key="3">
    <source>
        <dbReference type="ARBA" id="ARBA00022679"/>
    </source>
</evidence>
<evidence type="ECO:0000256" key="1">
    <source>
        <dbReference type="ARBA" id="ARBA00005762"/>
    </source>
</evidence>
<evidence type="ECO:0000259" key="11">
    <source>
        <dbReference type="Pfam" id="PF26253"/>
    </source>
</evidence>
<feature type="region of interest" description="Disordered" evidence="9">
    <location>
        <begin position="1"/>
        <end position="20"/>
    </location>
</feature>
<accession>A0AAN6M9F6</accession>
<dbReference type="Pfam" id="PF26253">
    <property type="entry name" value="RdRP_head"/>
    <property type="match status" value="1"/>
</dbReference>
<gene>
    <name evidence="12" type="ORF">GRF29_1g1509444</name>
</gene>
<dbReference type="GO" id="GO:0003723">
    <property type="term" value="F:RNA binding"/>
    <property type="evidence" value="ECO:0007669"/>
    <property type="project" value="UniProtKB-KW"/>
</dbReference>
<keyword evidence="6" id="KW-0943">RNA-mediated gene silencing</keyword>
<evidence type="ECO:0000256" key="5">
    <source>
        <dbReference type="ARBA" id="ARBA00022884"/>
    </source>
</evidence>
<dbReference type="EC" id="2.7.7.48" evidence="8"/>
<reference evidence="12 13" key="1">
    <citation type="submission" date="2021-02" db="EMBL/GenBank/DDBJ databases">
        <title>Genome assembly of Pseudopithomyces chartarum.</title>
        <authorList>
            <person name="Jauregui R."/>
            <person name="Singh J."/>
            <person name="Voisey C."/>
        </authorList>
    </citation>
    <scope>NUCLEOTIDE SEQUENCE [LARGE SCALE GENOMIC DNA]</scope>
    <source>
        <strain evidence="12 13">AGR01</strain>
    </source>
</reference>
<feature type="region of interest" description="Disordered" evidence="9">
    <location>
        <begin position="1054"/>
        <end position="1083"/>
    </location>
</feature>
<dbReference type="Pfam" id="PF05183">
    <property type="entry name" value="RdRP"/>
    <property type="match status" value="1"/>
</dbReference>
<dbReference type="PANTHER" id="PTHR23079:SF55">
    <property type="entry name" value="RNA-DIRECTED RNA POLYMERASE"/>
    <property type="match status" value="1"/>
</dbReference>
<comment type="similarity">
    <text evidence="1 8">Belongs to the RdRP family.</text>
</comment>
<keyword evidence="5 8" id="KW-0694">RNA-binding</keyword>
<feature type="region of interest" description="Disordered" evidence="9">
    <location>
        <begin position="1116"/>
        <end position="1149"/>
    </location>
</feature>
<dbReference type="GO" id="GO:0030422">
    <property type="term" value="P:siRNA processing"/>
    <property type="evidence" value="ECO:0007669"/>
    <property type="project" value="TreeGrafter"/>
</dbReference>
<feature type="compositionally biased region" description="Basic and acidic residues" evidence="9">
    <location>
        <begin position="1137"/>
        <end position="1149"/>
    </location>
</feature>
<feature type="domain" description="RDRP core" evidence="10">
    <location>
        <begin position="320"/>
        <end position="893"/>
    </location>
</feature>
<evidence type="ECO:0000256" key="6">
    <source>
        <dbReference type="ARBA" id="ARBA00023158"/>
    </source>
</evidence>
<evidence type="ECO:0000256" key="9">
    <source>
        <dbReference type="SAM" id="MobiDB-lite"/>
    </source>
</evidence>
<keyword evidence="4 8" id="KW-0548">Nucleotidyltransferase</keyword>
<dbReference type="GO" id="GO:0031380">
    <property type="term" value="C:nuclear RNA-directed RNA polymerase complex"/>
    <property type="evidence" value="ECO:0007669"/>
    <property type="project" value="TreeGrafter"/>
</dbReference>
<evidence type="ECO:0000256" key="2">
    <source>
        <dbReference type="ARBA" id="ARBA00022484"/>
    </source>
</evidence>
<dbReference type="AlphaFoldDB" id="A0AAN6M9F6"/>
<dbReference type="InterPro" id="IPR007855">
    <property type="entry name" value="RDRP"/>
</dbReference>
<dbReference type="PANTHER" id="PTHR23079">
    <property type="entry name" value="RNA-DEPENDENT RNA POLYMERASE"/>
    <property type="match status" value="1"/>
</dbReference>
<dbReference type="InterPro" id="IPR058752">
    <property type="entry name" value="RDRP_C_head"/>
</dbReference>
<keyword evidence="2 8" id="KW-0696">RNA-directed RNA polymerase</keyword>
<comment type="caution">
    <text evidence="12">The sequence shown here is derived from an EMBL/GenBank/DDBJ whole genome shotgun (WGS) entry which is preliminary data.</text>
</comment>
<comment type="catalytic activity">
    <reaction evidence="7 8">
        <text>RNA(n) + a ribonucleoside 5'-triphosphate = RNA(n+1) + diphosphate</text>
        <dbReference type="Rhea" id="RHEA:21248"/>
        <dbReference type="Rhea" id="RHEA-COMP:14527"/>
        <dbReference type="Rhea" id="RHEA-COMP:17342"/>
        <dbReference type="ChEBI" id="CHEBI:33019"/>
        <dbReference type="ChEBI" id="CHEBI:61557"/>
        <dbReference type="ChEBI" id="CHEBI:140395"/>
        <dbReference type="EC" id="2.7.7.48"/>
    </reaction>
</comment>
<evidence type="ECO:0000313" key="12">
    <source>
        <dbReference type="EMBL" id="KAK3216976.1"/>
    </source>
</evidence>
<evidence type="ECO:0000256" key="7">
    <source>
        <dbReference type="ARBA" id="ARBA00048744"/>
    </source>
</evidence>
<dbReference type="InterPro" id="IPR057596">
    <property type="entry name" value="RDRP_core"/>
</dbReference>
<evidence type="ECO:0000259" key="10">
    <source>
        <dbReference type="Pfam" id="PF05183"/>
    </source>
</evidence>
<proteinExistence type="inferred from homology"/>